<dbReference type="SFLD" id="SFLDG00180">
    <property type="entry name" value="muconate_cycloisomerase"/>
    <property type="match status" value="1"/>
</dbReference>
<organism evidence="7 8">
    <name type="scientific">Phormidesmis priestleyi ULC007</name>
    <dbReference type="NCBI Taxonomy" id="1920490"/>
    <lineage>
        <taxon>Bacteria</taxon>
        <taxon>Bacillati</taxon>
        <taxon>Cyanobacteriota</taxon>
        <taxon>Cyanophyceae</taxon>
        <taxon>Leptolyngbyales</taxon>
        <taxon>Leptolyngbyaceae</taxon>
        <taxon>Phormidesmis</taxon>
    </lineage>
</organism>
<gene>
    <name evidence="4" type="primary">menC</name>
    <name evidence="7" type="ORF">C7B65_02320</name>
</gene>
<keyword evidence="3 4" id="KW-0456">Lyase</keyword>
<dbReference type="InterPro" id="IPR010196">
    <property type="entry name" value="OSB_synthase_MenC1"/>
</dbReference>
<dbReference type="NCBIfam" id="TIGR01927">
    <property type="entry name" value="menC_gam_Gplu"/>
    <property type="match status" value="1"/>
</dbReference>
<protein>
    <recommendedName>
        <fullName evidence="4 5">o-succinylbenzoate synthase</fullName>
        <shortName evidence="4">OSB synthase</shortName>
        <shortName evidence="4">OSBS</shortName>
        <ecNumber evidence="4 5">4.2.1.113</ecNumber>
    </recommendedName>
    <alternativeName>
        <fullName evidence="4">4-(2'-carboxyphenyl)-4-oxybutyric acid synthase</fullName>
    </alternativeName>
    <alternativeName>
        <fullName evidence="4">o-succinylbenzoic acid synthase</fullName>
    </alternativeName>
</protein>
<comment type="cofactor">
    <cofactor evidence="4">
        <name>a divalent metal cation</name>
        <dbReference type="ChEBI" id="CHEBI:60240"/>
    </cofactor>
</comment>
<feature type="active site" description="Proton donor" evidence="4">
    <location>
        <position position="136"/>
    </location>
</feature>
<dbReference type="Pfam" id="PF13378">
    <property type="entry name" value="MR_MLE_C"/>
    <property type="match status" value="1"/>
</dbReference>
<dbReference type="Proteomes" id="UP000238634">
    <property type="component" value="Unassembled WGS sequence"/>
</dbReference>
<evidence type="ECO:0000256" key="1">
    <source>
        <dbReference type="ARBA" id="ARBA00022723"/>
    </source>
</evidence>
<dbReference type="Pfam" id="PF21508">
    <property type="entry name" value="MenC_N"/>
    <property type="match status" value="1"/>
</dbReference>
<dbReference type="AlphaFoldDB" id="A0A2T1DLZ7"/>
<evidence type="ECO:0000256" key="2">
    <source>
        <dbReference type="ARBA" id="ARBA00022842"/>
    </source>
</evidence>
<evidence type="ECO:0000256" key="3">
    <source>
        <dbReference type="ARBA" id="ARBA00023239"/>
    </source>
</evidence>
<comment type="pathway">
    <text evidence="4">Cofactor biosynthesis; phylloquinone biosynthesis.</text>
</comment>
<dbReference type="CDD" id="cd03320">
    <property type="entry name" value="OSBS"/>
    <property type="match status" value="1"/>
</dbReference>
<evidence type="ECO:0000313" key="8">
    <source>
        <dbReference type="Proteomes" id="UP000238634"/>
    </source>
</evidence>
<evidence type="ECO:0000259" key="6">
    <source>
        <dbReference type="SMART" id="SM00922"/>
    </source>
</evidence>
<dbReference type="GO" id="GO:0000287">
    <property type="term" value="F:magnesium ion binding"/>
    <property type="evidence" value="ECO:0007669"/>
    <property type="project" value="UniProtKB-UniRule"/>
</dbReference>
<evidence type="ECO:0000256" key="5">
    <source>
        <dbReference type="NCBIfam" id="TIGR01927"/>
    </source>
</evidence>
<reference evidence="7 8" key="1">
    <citation type="submission" date="2018-02" db="EMBL/GenBank/DDBJ databases">
        <authorList>
            <person name="Cohen D.B."/>
            <person name="Kent A.D."/>
        </authorList>
    </citation>
    <scope>NUCLEOTIDE SEQUENCE [LARGE SCALE GENOMIC DNA]</scope>
    <source>
        <strain evidence="7 8">ULC007</strain>
    </source>
</reference>
<dbReference type="SUPFAM" id="SSF51604">
    <property type="entry name" value="Enolase C-terminal domain-like"/>
    <property type="match status" value="1"/>
</dbReference>
<dbReference type="UniPathway" id="UPA01057">
    <property type="reaction ID" value="UER00165"/>
</dbReference>
<dbReference type="Gene3D" id="3.20.20.120">
    <property type="entry name" value="Enolase-like C-terminal domain"/>
    <property type="match status" value="1"/>
</dbReference>
<dbReference type="EMBL" id="PVWG01000002">
    <property type="protein sequence ID" value="PSB21444.1"/>
    <property type="molecule type" value="Genomic_DNA"/>
</dbReference>
<comment type="pathway">
    <text evidence="4">Quinol/quinone metabolism; 1,4-dihydroxy-2-naphthoate biosynthesis; 1,4-dihydroxy-2-naphthoate from chorismate: step 4/7.</text>
</comment>
<dbReference type="InterPro" id="IPR041338">
    <property type="entry name" value="OSBS_N"/>
</dbReference>
<dbReference type="GO" id="GO:0043748">
    <property type="term" value="F:O-succinylbenzoate synthase activity"/>
    <property type="evidence" value="ECO:0007669"/>
    <property type="project" value="UniProtKB-EC"/>
</dbReference>
<dbReference type="NCBIfam" id="NF002739">
    <property type="entry name" value="PRK02714.1"/>
    <property type="match status" value="1"/>
</dbReference>
<feature type="binding site" evidence="4">
    <location>
        <position position="196"/>
    </location>
    <ligand>
        <name>Mg(2+)</name>
        <dbReference type="ChEBI" id="CHEBI:18420"/>
    </ligand>
</feature>
<keyword evidence="8" id="KW-1185">Reference proteome</keyword>
<dbReference type="EC" id="4.2.1.113" evidence="4 5"/>
<feature type="domain" description="Mandelate racemase/muconate lactonizing enzyme C-terminal" evidence="6">
    <location>
        <begin position="116"/>
        <end position="217"/>
    </location>
</feature>
<name>A0A2T1DLZ7_9CYAN</name>
<dbReference type="InterPro" id="IPR029017">
    <property type="entry name" value="Enolase-like_N"/>
</dbReference>
<dbReference type="HAMAP" id="MF_00470">
    <property type="entry name" value="MenC_1"/>
    <property type="match status" value="1"/>
</dbReference>
<proteinExistence type="inferred from homology"/>
<dbReference type="STRING" id="1920490.GCA_001895925_01327"/>
<dbReference type="InterPro" id="IPR029065">
    <property type="entry name" value="Enolase_C-like"/>
</dbReference>
<dbReference type="SMART" id="SM00922">
    <property type="entry name" value="MR_MLE"/>
    <property type="match status" value="1"/>
</dbReference>
<feature type="active site" description="Proton acceptor" evidence="4">
    <location>
        <position position="245"/>
    </location>
</feature>
<evidence type="ECO:0000313" key="7">
    <source>
        <dbReference type="EMBL" id="PSB21444.1"/>
    </source>
</evidence>
<dbReference type="SFLD" id="SFLDS00001">
    <property type="entry name" value="Enolase"/>
    <property type="match status" value="1"/>
</dbReference>
<dbReference type="GO" id="GO:0042372">
    <property type="term" value="P:phylloquinone biosynthetic process"/>
    <property type="evidence" value="ECO:0007669"/>
    <property type="project" value="UniProtKB-UniRule"/>
</dbReference>
<feature type="binding site" evidence="4">
    <location>
        <position position="221"/>
    </location>
    <ligand>
        <name>Mg(2+)</name>
        <dbReference type="ChEBI" id="CHEBI:18420"/>
    </ligand>
</feature>
<dbReference type="InterPro" id="IPR036849">
    <property type="entry name" value="Enolase-like_C_sf"/>
</dbReference>
<dbReference type="RefSeq" id="WP_073073974.1">
    <property type="nucleotide sequence ID" value="NZ_MPPI01000027.1"/>
</dbReference>
<accession>A0A2T1DLZ7</accession>
<comment type="similarity">
    <text evidence="4">Belongs to the mandelate racemase/muconate lactonizing enzyme family. MenC type 1 subfamily.</text>
</comment>
<dbReference type="Gene3D" id="3.30.390.10">
    <property type="entry name" value="Enolase-like, N-terminal domain"/>
    <property type="match status" value="1"/>
</dbReference>
<dbReference type="SFLD" id="SFLDF00009">
    <property type="entry name" value="o-succinylbenzoate_synthase"/>
    <property type="match status" value="1"/>
</dbReference>
<dbReference type="UniPathway" id="UPA00995"/>
<dbReference type="PANTHER" id="PTHR48073:SF2">
    <property type="entry name" value="O-SUCCINYLBENZOATE SYNTHASE"/>
    <property type="match status" value="1"/>
</dbReference>
<keyword evidence="1 4" id="KW-0479">Metal-binding</keyword>
<dbReference type="SUPFAM" id="SSF54826">
    <property type="entry name" value="Enolase N-terminal domain-like"/>
    <property type="match status" value="1"/>
</dbReference>
<evidence type="ECO:0000256" key="4">
    <source>
        <dbReference type="HAMAP-Rule" id="MF_00470"/>
    </source>
</evidence>
<dbReference type="PANTHER" id="PTHR48073">
    <property type="entry name" value="O-SUCCINYLBENZOATE SYNTHASE-RELATED"/>
    <property type="match status" value="1"/>
</dbReference>
<dbReference type="GO" id="GO:0009234">
    <property type="term" value="P:menaquinone biosynthetic process"/>
    <property type="evidence" value="ECO:0007669"/>
    <property type="project" value="UniProtKB-UniRule"/>
</dbReference>
<dbReference type="InterPro" id="IPR013342">
    <property type="entry name" value="Mandelate_racemase_C"/>
</dbReference>
<feature type="binding site" evidence="4">
    <location>
        <position position="165"/>
    </location>
    <ligand>
        <name>Mg(2+)</name>
        <dbReference type="ChEBI" id="CHEBI:18420"/>
    </ligand>
</feature>
<keyword evidence="2 4" id="KW-0460">Magnesium</keyword>
<comment type="caution">
    <text evidence="7">The sequence shown here is derived from an EMBL/GenBank/DDBJ whole genome shotgun (WGS) entry which is preliminary data.</text>
</comment>
<sequence length="317" mass="35976">MRFEYRPYRRSFRQPLQTSHGLWTVREGIILRLTDDVGRVGFGEIAPLSWFGSERFEDAIEFCQQLPEVISFDTIATIPAHLSACQFGFESAQEMLTTDPTIPSKLTYSALLPTGFAALDRWQDLWSQGDRTFKWKIGVADIEDEIQLFEQLVDELPAKALLRLDANAGLTFSQAEMWLQRCDSLGKTDPTLEFLEQPLTVSQFGLIQELSRKYSTPLALDESVATLDQLRECYQKGWRGIFVIKPAIVGSPSQLRKFCRENAIDTVFSSVFETAIGQQAGLRLAAELSLKNRAVGFGTSHWFDELMEEGDRLWQSL</sequence>
<comment type="catalytic activity">
    <reaction evidence="4">
        <text>(1R,6R)-6-hydroxy-2-succinyl-cyclohexa-2,4-diene-1-carboxylate = 2-succinylbenzoate + H2O</text>
        <dbReference type="Rhea" id="RHEA:10196"/>
        <dbReference type="ChEBI" id="CHEBI:15377"/>
        <dbReference type="ChEBI" id="CHEBI:18325"/>
        <dbReference type="ChEBI" id="CHEBI:58689"/>
        <dbReference type="EC" id="4.2.1.113"/>
    </reaction>
</comment>
<comment type="function">
    <text evidence="4">Converts 2-succinyl-6-hydroxy-2,4-cyclohexadiene-1-carboxylate (SHCHC) to 2-succinylbenzoate (OSB).</text>
</comment>
<reference evidence="7 8" key="2">
    <citation type="submission" date="2018-03" db="EMBL/GenBank/DDBJ databases">
        <title>The ancient ancestry and fast evolution of plastids.</title>
        <authorList>
            <person name="Moore K.R."/>
            <person name="Magnabosco C."/>
            <person name="Momper L."/>
            <person name="Gold D.A."/>
            <person name="Bosak T."/>
            <person name="Fournier G.P."/>
        </authorList>
    </citation>
    <scope>NUCLEOTIDE SEQUENCE [LARGE SCALE GENOMIC DNA]</scope>
    <source>
        <strain evidence="7 8">ULC007</strain>
    </source>
</reference>
<dbReference type="OrthoDB" id="9802699at2"/>